<keyword evidence="3" id="KW-1185">Reference proteome</keyword>
<feature type="region of interest" description="Disordered" evidence="1">
    <location>
        <begin position="49"/>
        <end position="71"/>
    </location>
</feature>
<feature type="compositionally biased region" description="Polar residues" evidence="1">
    <location>
        <begin position="49"/>
        <end position="59"/>
    </location>
</feature>
<dbReference type="AlphaFoldDB" id="A0AAN8JY15"/>
<organism evidence="2 3">
    <name type="scientific">Patella caerulea</name>
    <name type="common">Rayed Mediterranean limpet</name>
    <dbReference type="NCBI Taxonomy" id="87958"/>
    <lineage>
        <taxon>Eukaryota</taxon>
        <taxon>Metazoa</taxon>
        <taxon>Spiralia</taxon>
        <taxon>Lophotrochozoa</taxon>
        <taxon>Mollusca</taxon>
        <taxon>Gastropoda</taxon>
        <taxon>Patellogastropoda</taxon>
        <taxon>Patelloidea</taxon>
        <taxon>Patellidae</taxon>
        <taxon>Patella</taxon>
    </lineage>
</organism>
<reference evidence="2 3" key="1">
    <citation type="submission" date="2024-01" db="EMBL/GenBank/DDBJ databases">
        <title>The genome of the rayed Mediterranean limpet Patella caerulea (Linnaeus, 1758).</title>
        <authorList>
            <person name="Anh-Thu Weber A."/>
            <person name="Halstead-Nussloch G."/>
        </authorList>
    </citation>
    <scope>NUCLEOTIDE SEQUENCE [LARGE SCALE GENOMIC DNA]</scope>
    <source>
        <strain evidence="2">AATW-2023a</strain>
        <tissue evidence="2">Whole specimen</tissue>
    </source>
</reference>
<protein>
    <submittedName>
        <fullName evidence="2">Uncharacterized protein</fullName>
    </submittedName>
</protein>
<sequence>MSLIEDTKGREDKSWHDQVWKRPIIYWLIPACRSIQAYRQVHPLQLLKTQSHGQPSLRHSQAGEATPTKHH</sequence>
<dbReference type="Proteomes" id="UP001347796">
    <property type="component" value="Unassembled WGS sequence"/>
</dbReference>
<gene>
    <name evidence="2" type="ORF">SNE40_010479</name>
</gene>
<accession>A0AAN8JY15</accession>
<dbReference type="EMBL" id="JAZGQO010000007">
    <property type="protein sequence ID" value="KAK6182898.1"/>
    <property type="molecule type" value="Genomic_DNA"/>
</dbReference>
<comment type="caution">
    <text evidence="2">The sequence shown here is derived from an EMBL/GenBank/DDBJ whole genome shotgun (WGS) entry which is preliminary data.</text>
</comment>
<proteinExistence type="predicted"/>
<evidence type="ECO:0000313" key="2">
    <source>
        <dbReference type="EMBL" id="KAK6182898.1"/>
    </source>
</evidence>
<evidence type="ECO:0000313" key="3">
    <source>
        <dbReference type="Proteomes" id="UP001347796"/>
    </source>
</evidence>
<name>A0AAN8JY15_PATCE</name>
<evidence type="ECO:0000256" key="1">
    <source>
        <dbReference type="SAM" id="MobiDB-lite"/>
    </source>
</evidence>